<dbReference type="GO" id="GO:0016020">
    <property type="term" value="C:membrane"/>
    <property type="evidence" value="ECO:0007669"/>
    <property type="project" value="UniProtKB-SubCell"/>
</dbReference>
<keyword evidence="4 5" id="KW-0472">Membrane</keyword>
<evidence type="ECO:0000256" key="1">
    <source>
        <dbReference type="ARBA" id="ARBA00004141"/>
    </source>
</evidence>
<accession>A0AA38XLS2</accession>
<feature type="transmembrane region" description="Helical" evidence="5">
    <location>
        <begin position="35"/>
        <end position="56"/>
    </location>
</feature>
<evidence type="ECO:0000256" key="5">
    <source>
        <dbReference type="SAM" id="Phobius"/>
    </source>
</evidence>
<reference evidence="6" key="1">
    <citation type="submission" date="2022-10" db="EMBL/GenBank/DDBJ databases">
        <title>Culturing micro-colonial fungi from biological soil crusts in the Mojave desert and describing Neophaeococcomyces mojavensis, and introducing the new genera and species Taxawa tesnikishii.</title>
        <authorList>
            <person name="Kurbessoian T."/>
            <person name="Stajich J.E."/>
        </authorList>
    </citation>
    <scope>NUCLEOTIDE SEQUENCE</scope>
    <source>
        <strain evidence="6">TK_41</strain>
    </source>
</reference>
<sequence length="133" mass="15534">MLYLFSPAYNCGFNGNLGLYIPEILPYNLRTTGLAFFYLVQTCWAILAQFATPLGLESLRWKYYIIFVIWIMVEFVGVYFLFPETKRPSLEDIAFIFDGKDGQKRHLVDEETLVQKVDAVVVRREHLEIPDKD</sequence>
<dbReference type="SUPFAM" id="SSF103473">
    <property type="entry name" value="MFS general substrate transporter"/>
    <property type="match status" value="1"/>
</dbReference>
<dbReference type="PANTHER" id="PTHR48022">
    <property type="entry name" value="PLASTIDIC GLUCOSE TRANSPORTER 4"/>
    <property type="match status" value="1"/>
</dbReference>
<dbReference type="PANTHER" id="PTHR48022:SF64">
    <property type="entry name" value="MAJOR FACILITATOR SUPERFAMILY (MFS) PROFILE DOMAIN-CONTAINING PROTEIN"/>
    <property type="match status" value="1"/>
</dbReference>
<dbReference type="Pfam" id="PF00083">
    <property type="entry name" value="Sugar_tr"/>
    <property type="match status" value="1"/>
</dbReference>
<dbReference type="AlphaFoldDB" id="A0AA38XLS2"/>
<evidence type="ECO:0000256" key="4">
    <source>
        <dbReference type="ARBA" id="ARBA00023136"/>
    </source>
</evidence>
<comment type="subcellular location">
    <subcellularLocation>
        <location evidence="1">Membrane</location>
        <topology evidence="1">Multi-pass membrane protein</topology>
    </subcellularLocation>
</comment>
<dbReference type="InterPro" id="IPR036259">
    <property type="entry name" value="MFS_trans_sf"/>
</dbReference>
<name>A0AA38XLS2_9EURO</name>
<gene>
    <name evidence="6" type="ORF">H2200_001914</name>
</gene>
<keyword evidence="3 5" id="KW-1133">Transmembrane helix</keyword>
<dbReference type="Gene3D" id="1.20.1250.20">
    <property type="entry name" value="MFS general substrate transporter like domains"/>
    <property type="match status" value="1"/>
</dbReference>
<comment type="caution">
    <text evidence="6">The sequence shown here is derived from an EMBL/GenBank/DDBJ whole genome shotgun (WGS) entry which is preliminary data.</text>
</comment>
<evidence type="ECO:0008006" key="8">
    <source>
        <dbReference type="Google" id="ProtNLM"/>
    </source>
</evidence>
<evidence type="ECO:0000313" key="7">
    <source>
        <dbReference type="Proteomes" id="UP001172673"/>
    </source>
</evidence>
<dbReference type="InterPro" id="IPR005828">
    <property type="entry name" value="MFS_sugar_transport-like"/>
</dbReference>
<evidence type="ECO:0000256" key="2">
    <source>
        <dbReference type="ARBA" id="ARBA00022692"/>
    </source>
</evidence>
<dbReference type="InterPro" id="IPR050360">
    <property type="entry name" value="MFS_Sugar_Transporters"/>
</dbReference>
<dbReference type="EMBL" id="JAPDRK010000002">
    <property type="protein sequence ID" value="KAJ9615837.1"/>
    <property type="molecule type" value="Genomic_DNA"/>
</dbReference>
<dbReference type="GO" id="GO:0005351">
    <property type="term" value="F:carbohydrate:proton symporter activity"/>
    <property type="evidence" value="ECO:0007669"/>
    <property type="project" value="TreeGrafter"/>
</dbReference>
<evidence type="ECO:0000256" key="3">
    <source>
        <dbReference type="ARBA" id="ARBA00022989"/>
    </source>
</evidence>
<proteinExistence type="predicted"/>
<dbReference type="Proteomes" id="UP001172673">
    <property type="component" value="Unassembled WGS sequence"/>
</dbReference>
<keyword evidence="7" id="KW-1185">Reference proteome</keyword>
<protein>
    <recommendedName>
        <fullName evidence="8">Major facilitator superfamily (MFS) profile domain-containing protein</fullName>
    </recommendedName>
</protein>
<keyword evidence="2 5" id="KW-0812">Transmembrane</keyword>
<organism evidence="6 7">
    <name type="scientific">Cladophialophora chaetospira</name>
    <dbReference type="NCBI Taxonomy" id="386627"/>
    <lineage>
        <taxon>Eukaryota</taxon>
        <taxon>Fungi</taxon>
        <taxon>Dikarya</taxon>
        <taxon>Ascomycota</taxon>
        <taxon>Pezizomycotina</taxon>
        <taxon>Eurotiomycetes</taxon>
        <taxon>Chaetothyriomycetidae</taxon>
        <taxon>Chaetothyriales</taxon>
        <taxon>Herpotrichiellaceae</taxon>
        <taxon>Cladophialophora</taxon>
    </lineage>
</organism>
<feature type="transmembrane region" description="Helical" evidence="5">
    <location>
        <begin position="63"/>
        <end position="82"/>
    </location>
</feature>
<evidence type="ECO:0000313" key="6">
    <source>
        <dbReference type="EMBL" id="KAJ9615837.1"/>
    </source>
</evidence>